<reference evidence="2" key="1">
    <citation type="submission" date="2018-02" db="EMBL/GenBank/DDBJ databases">
        <authorList>
            <person name="Hausmann B."/>
        </authorList>
    </citation>
    <scope>NUCLEOTIDE SEQUENCE [LARGE SCALE GENOMIC DNA]</scope>
    <source>
        <strain evidence="2">Peat soil MAG SbA5</strain>
    </source>
</reference>
<evidence type="ECO:0000313" key="1">
    <source>
        <dbReference type="EMBL" id="SPE17565.1"/>
    </source>
</evidence>
<accession>A0A2N9L3M2</accession>
<organism evidence="1 2">
    <name type="scientific">Candidatus Sulfuritelmatomonas gaucii</name>
    <dbReference type="NCBI Taxonomy" id="2043161"/>
    <lineage>
        <taxon>Bacteria</taxon>
        <taxon>Pseudomonadati</taxon>
        <taxon>Acidobacteriota</taxon>
        <taxon>Terriglobia</taxon>
        <taxon>Terriglobales</taxon>
        <taxon>Acidobacteriaceae</taxon>
        <taxon>Candidatus Sulfuritelmatomonas</taxon>
    </lineage>
</organism>
<dbReference type="Proteomes" id="UP000239735">
    <property type="component" value="Unassembled WGS sequence"/>
</dbReference>
<proteinExistence type="predicted"/>
<name>A0A2N9L3M2_9BACT</name>
<dbReference type="EMBL" id="OKRB01000006">
    <property type="protein sequence ID" value="SPE17565.1"/>
    <property type="molecule type" value="Genomic_DNA"/>
</dbReference>
<dbReference type="AlphaFoldDB" id="A0A2N9L3M2"/>
<protein>
    <submittedName>
        <fullName evidence="1">Uncharacterized protein</fullName>
    </submittedName>
</protein>
<gene>
    <name evidence="1" type="ORF">SBA5_1030011</name>
</gene>
<evidence type="ECO:0000313" key="2">
    <source>
        <dbReference type="Proteomes" id="UP000239735"/>
    </source>
</evidence>
<sequence length="37" mass="4116">MLIRFKAKTLATLGMAFAEPRTMIFPTLPVPSAHSRN</sequence>